<evidence type="ECO:0000313" key="3">
    <source>
        <dbReference type="Proteomes" id="UP001055439"/>
    </source>
</evidence>
<keyword evidence="1" id="KW-0472">Membrane</keyword>
<proteinExistence type="predicted"/>
<evidence type="ECO:0000256" key="1">
    <source>
        <dbReference type="SAM" id="Phobius"/>
    </source>
</evidence>
<dbReference type="EMBL" id="CP097511">
    <property type="protein sequence ID" value="URE46757.1"/>
    <property type="molecule type" value="Genomic_DNA"/>
</dbReference>
<gene>
    <name evidence="2" type="ORF">MUK42_14388</name>
</gene>
<dbReference type="AlphaFoldDB" id="A0A9E7ICX1"/>
<keyword evidence="1" id="KW-1133">Transmembrane helix</keyword>
<feature type="non-terminal residue" evidence="2">
    <location>
        <position position="195"/>
    </location>
</feature>
<dbReference type="PANTHER" id="PTHR47216">
    <property type="match status" value="1"/>
</dbReference>
<keyword evidence="1" id="KW-0812">Transmembrane</keyword>
<protein>
    <submittedName>
        <fullName evidence="2">Dual specificity protein phosphatase Diacylglycerol kinase, catalytic region</fullName>
    </submittedName>
</protein>
<evidence type="ECO:0000313" key="2">
    <source>
        <dbReference type="EMBL" id="URE46757.1"/>
    </source>
</evidence>
<reference evidence="2" key="1">
    <citation type="submission" date="2022-05" db="EMBL/GenBank/DDBJ databases">
        <title>The Musa troglodytarum L. genome provides insights into the mechanism of non-climacteric behaviour and enrichment of carotenoids.</title>
        <authorList>
            <person name="Wang J."/>
        </authorList>
    </citation>
    <scope>NUCLEOTIDE SEQUENCE</scope>
    <source>
        <tissue evidence="2">Leaf</tissue>
    </source>
</reference>
<dbReference type="PANTHER" id="PTHR47216:SF4">
    <property type="entry name" value="OS01G0859400 PROTEIN"/>
    <property type="match status" value="1"/>
</dbReference>
<feature type="transmembrane region" description="Helical" evidence="1">
    <location>
        <begin position="98"/>
        <end position="117"/>
    </location>
</feature>
<sequence>MKDAKRACGRPFQWRSTPLGAQIWGEGFPFSSCSAPSSSACRFAASFLSVSLVGLQLPALALTSKVGPRLQLLLKVVGCAATVLFSAAIYLKKSGFTYTPIPLLVGALVGFSVSIASHPSINLPSLLGKRSDGSFPLWAKLIFGPYLVSVRLYAVLKRLKRRESLYNEVSENLYVGGWPTSPVWGKDENSSLHSE</sequence>
<feature type="transmembrane region" description="Helical" evidence="1">
    <location>
        <begin position="72"/>
        <end position="91"/>
    </location>
</feature>
<dbReference type="OrthoDB" id="1890923at2759"/>
<feature type="transmembrane region" description="Helical" evidence="1">
    <location>
        <begin position="137"/>
        <end position="156"/>
    </location>
</feature>
<keyword evidence="3" id="KW-1185">Reference proteome</keyword>
<organism evidence="2 3">
    <name type="scientific">Musa troglodytarum</name>
    <name type="common">fe'i banana</name>
    <dbReference type="NCBI Taxonomy" id="320322"/>
    <lineage>
        <taxon>Eukaryota</taxon>
        <taxon>Viridiplantae</taxon>
        <taxon>Streptophyta</taxon>
        <taxon>Embryophyta</taxon>
        <taxon>Tracheophyta</taxon>
        <taxon>Spermatophyta</taxon>
        <taxon>Magnoliopsida</taxon>
        <taxon>Liliopsida</taxon>
        <taxon>Zingiberales</taxon>
        <taxon>Musaceae</taxon>
        <taxon>Musa</taxon>
    </lineage>
</organism>
<name>A0A9E7ICX1_9LILI</name>
<keyword evidence="2" id="KW-0808">Transferase</keyword>
<keyword evidence="2" id="KW-0418">Kinase</keyword>
<dbReference type="GO" id="GO:0016301">
    <property type="term" value="F:kinase activity"/>
    <property type="evidence" value="ECO:0007669"/>
    <property type="project" value="UniProtKB-KW"/>
</dbReference>
<accession>A0A9E7ICX1</accession>
<feature type="transmembrane region" description="Helical" evidence="1">
    <location>
        <begin position="40"/>
        <end position="60"/>
    </location>
</feature>
<dbReference type="Proteomes" id="UP001055439">
    <property type="component" value="Chromosome 9"/>
</dbReference>